<dbReference type="Ensembl" id="ENSPMGT00000003700.1">
    <property type="protein sequence ID" value="ENSPMGP00000003489.1"/>
    <property type="gene ID" value="ENSPMGG00000002995.1"/>
</dbReference>
<dbReference type="AlphaFoldDB" id="A0A3B3ZG00"/>
<dbReference type="GO" id="GO:0007155">
    <property type="term" value="P:cell adhesion"/>
    <property type="evidence" value="ECO:0007669"/>
    <property type="project" value="UniProtKB-KW"/>
</dbReference>
<evidence type="ECO:0000256" key="9">
    <source>
        <dbReference type="ARBA" id="ARBA00023136"/>
    </source>
</evidence>
<dbReference type="GO" id="GO:0070161">
    <property type="term" value="C:anchoring junction"/>
    <property type="evidence" value="ECO:0007669"/>
    <property type="project" value="UniProtKB-SubCell"/>
</dbReference>
<feature type="transmembrane region" description="Helical" evidence="12">
    <location>
        <begin position="81"/>
        <end position="102"/>
    </location>
</feature>
<evidence type="ECO:0000256" key="4">
    <source>
        <dbReference type="ARBA" id="ARBA00022692"/>
    </source>
</evidence>
<evidence type="ECO:0000256" key="11">
    <source>
        <dbReference type="ARBA" id="ARBA00040427"/>
    </source>
</evidence>
<dbReference type="Proteomes" id="UP000261520">
    <property type="component" value="Unplaced"/>
</dbReference>
<evidence type="ECO:0000256" key="10">
    <source>
        <dbReference type="ARBA" id="ARBA00037814"/>
    </source>
</evidence>
<organism evidence="13 14">
    <name type="scientific">Periophthalmus magnuspinnatus</name>
    <dbReference type="NCBI Taxonomy" id="409849"/>
    <lineage>
        <taxon>Eukaryota</taxon>
        <taxon>Metazoa</taxon>
        <taxon>Chordata</taxon>
        <taxon>Craniata</taxon>
        <taxon>Vertebrata</taxon>
        <taxon>Euteleostomi</taxon>
        <taxon>Actinopterygii</taxon>
        <taxon>Neopterygii</taxon>
        <taxon>Teleostei</taxon>
        <taxon>Neoteleostei</taxon>
        <taxon>Acanthomorphata</taxon>
        <taxon>Gobiaria</taxon>
        <taxon>Gobiiformes</taxon>
        <taxon>Gobioidei</taxon>
        <taxon>Gobiidae</taxon>
        <taxon>Oxudercinae</taxon>
        <taxon>Periophthalmus</taxon>
    </lineage>
</organism>
<keyword evidence="6" id="KW-0130">Cell adhesion</keyword>
<protein>
    <recommendedName>
        <fullName evidence="11">CD99 antigen-like protein 2</fullName>
    </recommendedName>
</protein>
<dbReference type="PANTHER" id="PTHR15076">
    <property type="entry name" value="CD99/MIC2 PROTEIN RELATED"/>
    <property type="match status" value="1"/>
</dbReference>
<keyword evidence="7" id="KW-0965">Cell junction</keyword>
<keyword evidence="5" id="KW-0732">Signal</keyword>
<comment type="subcellular location">
    <subcellularLocation>
        <location evidence="1">Cell junction</location>
    </subcellularLocation>
    <subcellularLocation>
        <location evidence="10">Cell membrane</location>
        <topology evidence="10">Single-pass type I membrane protein</topology>
        <orientation evidence="10">Extracellular side</orientation>
    </subcellularLocation>
</comment>
<keyword evidence="14" id="KW-1185">Reference proteome</keyword>
<sequence length="134" mass="14562">DGFDLSDAFDPGKYYLHTLHILQVTDVFSGEFSDSDLYNVGNDDSYKPDKGKGTHYNELSKTVEGGGGATSTKTTAEVGTIAGIVSAVAMALVGAISSYVSYQKKKFCFSIQRKDLSFRNHTSTHTPQMLHTLL</sequence>
<comment type="similarity">
    <text evidence="2">Belongs to the CD99 family.</text>
</comment>
<evidence type="ECO:0000256" key="5">
    <source>
        <dbReference type="ARBA" id="ARBA00022729"/>
    </source>
</evidence>
<evidence type="ECO:0000313" key="14">
    <source>
        <dbReference type="Proteomes" id="UP000261520"/>
    </source>
</evidence>
<reference evidence="13" key="1">
    <citation type="submission" date="2025-08" db="UniProtKB">
        <authorList>
            <consortium name="Ensembl"/>
        </authorList>
    </citation>
    <scope>IDENTIFICATION</scope>
</reference>
<accession>A0A3B3ZG00</accession>
<dbReference type="Pfam" id="PF12301">
    <property type="entry name" value="CD99L2"/>
    <property type="match status" value="1"/>
</dbReference>
<evidence type="ECO:0000256" key="3">
    <source>
        <dbReference type="ARBA" id="ARBA00022475"/>
    </source>
</evidence>
<dbReference type="InterPro" id="IPR022078">
    <property type="entry name" value="CD99L2"/>
</dbReference>
<name>A0A3B3ZG00_9GOBI</name>
<keyword evidence="3" id="KW-1003">Cell membrane</keyword>
<evidence type="ECO:0000256" key="2">
    <source>
        <dbReference type="ARBA" id="ARBA00008763"/>
    </source>
</evidence>
<evidence type="ECO:0000256" key="6">
    <source>
        <dbReference type="ARBA" id="ARBA00022889"/>
    </source>
</evidence>
<evidence type="ECO:0000256" key="12">
    <source>
        <dbReference type="SAM" id="Phobius"/>
    </source>
</evidence>
<keyword evidence="9 12" id="KW-0472">Membrane</keyword>
<evidence type="ECO:0000256" key="1">
    <source>
        <dbReference type="ARBA" id="ARBA00004282"/>
    </source>
</evidence>
<proteinExistence type="inferred from homology"/>
<evidence type="ECO:0000313" key="13">
    <source>
        <dbReference type="Ensembl" id="ENSPMGP00000003489.1"/>
    </source>
</evidence>
<evidence type="ECO:0000256" key="7">
    <source>
        <dbReference type="ARBA" id="ARBA00022949"/>
    </source>
</evidence>
<evidence type="ECO:0000256" key="8">
    <source>
        <dbReference type="ARBA" id="ARBA00022989"/>
    </source>
</evidence>
<keyword evidence="4 12" id="KW-0812">Transmembrane</keyword>
<keyword evidence="8 12" id="KW-1133">Transmembrane helix</keyword>
<reference evidence="13" key="2">
    <citation type="submission" date="2025-09" db="UniProtKB">
        <authorList>
            <consortium name="Ensembl"/>
        </authorList>
    </citation>
    <scope>IDENTIFICATION</scope>
</reference>
<dbReference type="GO" id="GO:0005886">
    <property type="term" value="C:plasma membrane"/>
    <property type="evidence" value="ECO:0007669"/>
    <property type="project" value="UniProtKB-SubCell"/>
</dbReference>
<dbReference type="PANTHER" id="PTHR15076:SF12">
    <property type="entry name" value="CD99 ANTIGEN-LIKE PROTEIN 2"/>
    <property type="match status" value="1"/>
</dbReference>